<gene>
    <name evidence="1" type="ORF">MEDL_39263</name>
</gene>
<organism evidence="1 2">
    <name type="scientific">Mytilus edulis</name>
    <name type="common">Blue mussel</name>
    <dbReference type="NCBI Taxonomy" id="6550"/>
    <lineage>
        <taxon>Eukaryota</taxon>
        <taxon>Metazoa</taxon>
        <taxon>Spiralia</taxon>
        <taxon>Lophotrochozoa</taxon>
        <taxon>Mollusca</taxon>
        <taxon>Bivalvia</taxon>
        <taxon>Autobranchia</taxon>
        <taxon>Pteriomorphia</taxon>
        <taxon>Mytilida</taxon>
        <taxon>Mytiloidea</taxon>
        <taxon>Mytilidae</taxon>
        <taxon>Mytilinae</taxon>
        <taxon>Mytilus</taxon>
    </lineage>
</organism>
<name>A0A8S3T2X9_MYTED</name>
<evidence type="ECO:0000313" key="1">
    <source>
        <dbReference type="EMBL" id="CAG2226182.1"/>
    </source>
</evidence>
<dbReference type="AlphaFoldDB" id="A0A8S3T2X9"/>
<dbReference type="OrthoDB" id="10384248at2759"/>
<sequence length="188" mass="21049">MRELKVKKTLFLEKMMGKTDGDWRKGCFAMIIGSIRTSIYQIEQCISELLNVNDQLIDAAAKTNKVSHLRKTGSTETNLSTQENYLCLNDGGDIDNPFLVKQRSDVWFEIRNKSKVTGSCIGKAIGLEGLKKQKEFLTLKSMPSQNSQEPNVDPQLQEMFDYGTKNEINAVATVVSGFLPAFHPQAVL</sequence>
<dbReference type="Proteomes" id="UP000683360">
    <property type="component" value="Unassembled WGS sequence"/>
</dbReference>
<evidence type="ECO:0000313" key="2">
    <source>
        <dbReference type="Proteomes" id="UP000683360"/>
    </source>
</evidence>
<protein>
    <submittedName>
        <fullName evidence="1">Uncharacterized protein</fullName>
    </submittedName>
</protein>
<proteinExistence type="predicted"/>
<keyword evidence="2" id="KW-1185">Reference proteome</keyword>
<dbReference type="EMBL" id="CAJPWZ010001876">
    <property type="protein sequence ID" value="CAG2226182.1"/>
    <property type="molecule type" value="Genomic_DNA"/>
</dbReference>
<comment type="caution">
    <text evidence="1">The sequence shown here is derived from an EMBL/GenBank/DDBJ whole genome shotgun (WGS) entry which is preliminary data.</text>
</comment>
<accession>A0A8S3T2X9</accession>
<reference evidence="1" key="1">
    <citation type="submission" date="2021-03" db="EMBL/GenBank/DDBJ databases">
        <authorList>
            <person name="Bekaert M."/>
        </authorList>
    </citation>
    <scope>NUCLEOTIDE SEQUENCE</scope>
</reference>